<dbReference type="PANTHER" id="PTHR32063">
    <property type="match status" value="1"/>
</dbReference>
<dbReference type="AlphaFoldDB" id="A0A7J5TYD0"/>
<evidence type="ECO:0000313" key="3">
    <source>
        <dbReference type="EMBL" id="KAB7730156.1"/>
    </source>
</evidence>
<feature type="transmembrane region" description="Helical" evidence="2">
    <location>
        <begin position="985"/>
        <end position="1011"/>
    </location>
</feature>
<protein>
    <submittedName>
        <fullName evidence="3">MMPL family transporter</fullName>
    </submittedName>
</protein>
<feature type="region of interest" description="Disordered" evidence="1">
    <location>
        <begin position="1016"/>
        <end position="1054"/>
    </location>
</feature>
<dbReference type="EMBL" id="WELI01000005">
    <property type="protein sequence ID" value="KAB7730156.1"/>
    <property type="molecule type" value="Genomic_DNA"/>
</dbReference>
<feature type="transmembrane region" description="Helical" evidence="2">
    <location>
        <begin position="957"/>
        <end position="979"/>
    </location>
</feature>
<keyword evidence="4" id="KW-1185">Reference proteome</keyword>
<evidence type="ECO:0000256" key="2">
    <source>
        <dbReference type="SAM" id="Phobius"/>
    </source>
</evidence>
<reference evidence="3 4" key="1">
    <citation type="submission" date="2019-10" db="EMBL/GenBank/DDBJ databases">
        <title>Rudanella paleaurantiibacter sp. nov., isolated from sludge.</title>
        <authorList>
            <person name="Xu S.Q."/>
        </authorList>
    </citation>
    <scope>NUCLEOTIDE SEQUENCE [LARGE SCALE GENOMIC DNA]</scope>
    <source>
        <strain evidence="3 4">HX-22-17</strain>
    </source>
</reference>
<feature type="compositionally biased region" description="Basic and acidic residues" evidence="1">
    <location>
        <begin position="1026"/>
        <end position="1047"/>
    </location>
</feature>
<feature type="transmembrane region" description="Helical" evidence="2">
    <location>
        <begin position="431"/>
        <end position="451"/>
    </location>
</feature>
<feature type="transmembrane region" description="Helical" evidence="2">
    <location>
        <begin position="908"/>
        <end position="932"/>
    </location>
</feature>
<name>A0A7J5TYD0_9BACT</name>
<dbReference type="SUPFAM" id="SSF82866">
    <property type="entry name" value="Multidrug efflux transporter AcrB transmembrane domain"/>
    <property type="match status" value="2"/>
</dbReference>
<dbReference type="Pfam" id="PF00873">
    <property type="entry name" value="ACR_tran"/>
    <property type="match status" value="1"/>
</dbReference>
<sequence>MSLSSLSLNRPVFAMVMSIVIVLFGLIGYRFLGVREYPAIDPPVITVRTNYTGANPEIIESQITEPIEKSLNSIEGIRTISSNSALGASTITVEFDLNADLERAANDVRDKVAQAQRQLPQDIDAPPVVTKADANSDPIVFMPVQSSTRNIMQLSDYAENVLQERLQTIPGVSQVNIYGLKRFAMRLWIDPIKLAAYRLTVQDIQQALTRQNVELPGGKIYGNNTELTVKSVGRLTTEQDFNDLIVQQTAGQIVRFKDIGYAVLGPENEETQSKQNGRQGVILVLIPQPGANYVEIADEFYKRFEDLKKELPPDIEVNVGIDRSTFIRKAILEVQETLIISFILVVLVIYFFFRDWLIAFRPLIDIPVSLIGAFFIMYVADFSINVLTLLGIVLATGLVVDDGIVVTENIFKKVEQGMDPKRAAREGSDEIFFAVIATSITLAVVFLPIIFLEGFVGRLFREFGIVVAGAVIISAFVSLTLTPVLSVKLTSKDHGKGSWFYKKTEPFFQWLDRSYRSSLEAFMRARAWSLVIIAACLALIFGIGTLLKSELAPLEDRGRLRIPITAPEGTSFESMATITDRLTQFVLDSVPETTLTFSVVAPGFSGAGAVNSGFVFVNMKDPQDRNRSQQQIADYLTANLRNFSDARMFPVQEQTIQVGRGGGQPVQFVLQNLNFDKLREKLPLFLEEARKDPTFQNVDVDLKFNKPELNISIDREKATSLGLSVLDVSNTVQLALSNRRLAYMLMNGKQYQVIGQVDREDRDEPVDLASFYVRNNAGQLIQLDNLVRFEERSSPPQVYHYNRFKSATVSAGLAPGKTIGDGVAAMNAIAARVLDNTFQTSLSGASRDYAESSSNTLFAFGLALILVYLILAAQFDSFVDPFIIMITVPLAIAGAVLSLWLFGQTLNIFSQIGIIMLVGLVTKNGILIVEFANEQRLTGKNKFEAAVESAAMRLRPILMTTLVAAFGALPLALALGAASKSRVPLGIVIVGGLLFSLILTLYVVPAIYTYLSRRKDGNSQDGHAGPGDENRPLPQPDGRDTGDRDPVVEVGTFK</sequence>
<organism evidence="3 4">
    <name type="scientific">Rudanella paleaurantiibacter</name>
    <dbReference type="NCBI Taxonomy" id="2614655"/>
    <lineage>
        <taxon>Bacteria</taxon>
        <taxon>Pseudomonadati</taxon>
        <taxon>Bacteroidota</taxon>
        <taxon>Cytophagia</taxon>
        <taxon>Cytophagales</taxon>
        <taxon>Cytophagaceae</taxon>
        <taxon>Rudanella</taxon>
    </lineage>
</organism>
<accession>A0A7J5TYD0</accession>
<keyword evidence="2" id="KW-1133">Transmembrane helix</keyword>
<gene>
    <name evidence="3" type="ORF">F5984_13320</name>
</gene>
<dbReference type="PRINTS" id="PR00702">
    <property type="entry name" value="ACRIFLAVINRP"/>
</dbReference>
<dbReference type="RefSeq" id="WP_152124761.1">
    <property type="nucleotide sequence ID" value="NZ_WELI01000005.1"/>
</dbReference>
<dbReference type="Gene3D" id="3.30.70.1320">
    <property type="entry name" value="Multidrug efflux transporter AcrB pore domain like"/>
    <property type="match status" value="1"/>
</dbReference>
<dbReference type="InterPro" id="IPR001036">
    <property type="entry name" value="Acrflvin-R"/>
</dbReference>
<dbReference type="SUPFAM" id="SSF82693">
    <property type="entry name" value="Multidrug efflux transporter AcrB pore domain, PN1, PN2, PC1 and PC2 subdomains"/>
    <property type="match status" value="3"/>
</dbReference>
<feature type="transmembrane region" description="Helical" evidence="2">
    <location>
        <begin position="857"/>
        <end position="875"/>
    </location>
</feature>
<feature type="transmembrane region" description="Helical" evidence="2">
    <location>
        <begin position="337"/>
        <end position="353"/>
    </location>
</feature>
<dbReference type="GO" id="GO:0005886">
    <property type="term" value="C:plasma membrane"/>
    <property type="evidence" value="ECO:0007669"/>
    <property type="project" value="TreeGrafter"/>
</dbReference>
<dbReference type="SUPFAM" id="SSF82714">
    <property type="entry name" value="Multidrug efflux transporter AcrB TolC docking domain, DN and DC subdomains"/>
    <property type="match status" value="2"/>
</dbReference>
<dbReference type="Gene3D" id="3.30.2090.10">
    <property type="entry name" value="Multidrug efflux transporter AcrB TolC docking domain, DN and DC subdomains"/>
    <property type="match status" value="2"/>
</dbReference>
<dbReference type="GO" id="GO:0042910">
    <property type="term" value="F:xenobiotic transmembrane transporter activity"/>
    <property type="evidence" value="ECO:0007669"/>
    <property type="project" value="TreeGrafter"/>
</dbReference>
<dbReference type="Gene3D" id="3.30.70.1430">
    <property type="entry name" value="Multidrug efflux transporter AcrB pore domain"/>
    <property type="match status" value="2"/>
</dbReference>
<evidence type="ECO:0000313" key="4">
    <source>
        <dbReference type="Proteomes" id="UP000488299"/>
    </source>
</evidence>
<dbReference type="InterPro" id="IPR027463">
    <property type="entry name" value="AcrB_DN_DC_subdom"/>
</dbReference>
<dbReference type="Proteomes" id="UP000488299">
    <property type="component" value="Unassembled WGS sequence"/>
</dbReference>
<dbReference type="Gene3D" id="3.30.70.1440">
    <property type="entry name" value="Multidrug efflux transporter AcrB pore domain"/>
    <property type="match status" value="1"/>
</dbReference>
<feature type="transmembrane region" description="Helical" evidence="2">
    <location>
        <begin position="882"/>
        <end position="902"/>
    </location>
</feature>
<feature type="transmembrane region" description="Helical" evidence="2">
    <location>
        <begin position="463"/>
        <end position="487"/>
    </location>
</feature>
<dbReference type="PANTHER" id="PTHR32063:SF28">
    <property type="entry name" value="BLR2861 PROTEIN"/>
    <property type="match status" value="1"/>
</dbReference>
<feature type="transmembrane region" description="Helical" evidence="2">
    <location>
        <begin position="386"/>
        <end position="411"/>
    </location>
</feature>
<feature type="transmembrane region" description="Helical" evidence="2">
    <location>
        <begin position="12"/>
        <end position="32"/>
    </location>
</feature>
<feature type="transmembrane region" description="Helical" evidence="2">
    <location>
        <begin position="360"/>
        <end position="380"/>
    </location>
</feature>
<keyword evidence="2" id="KW-0812">Transmembrane</keyword>
<dbReference type="FunFam" id="3.30.70.1430:FF:000001">
    <property type="entry name" value="Efflux pump membrane transporter"/>
    <property type="match status" value="1"/>
</dbReference>
<keyword evidence="2" id="KW-0472">Membrane</keyword>
<evidence type="ECO:0000256" key="1">
    <source>
        <dbReference type="SAM" id="MobiDB-lite"/>
    </source>
</evidence>
<proteinExistence type="predicted"/>
<feature type="transmembrane region" description="Helical" evidence="2">
    <location>
        <begin position="527"/>
        <end position="547"/>
    </location>
</feature>
<comment type="caution">
    <text evidence="3">The sequence shown here is derived from an EMBL/GenBank/DDBJ whole genome shotgun (WGS) entry which is preliminary data.</text>
</comment>
<dbReference type="Gene3D" id="1.20.1640.10">
    <property type="entry name" value="Multidrug efflux transporter AcrB transmembrane domain"/>
    <property type="match status" value="2"/>
</dbReference>